<protein>
    <submittedName>
        <fullName evidence="1">Uncharacterized protein</fullName>
    </submittedName>
</protein>
<proteinExistence type="predicted"/>
<dbReference type="KEGG" id="aaco:K1I37_15310"/>
<keyword evidence="2" id="KW-1185">Reference proteome</keyword>
<sequence>MKLEAIDKNMNIEHNGVVYNNRDGVIDVPDTVGQKFVNESKNGRKAFCGVYKQSYALGSSLTKEQWDRIFGKSN</sequence>
<dbReference type="EMBL" id="CP080467">
    <property type="protein sequence ID" value="UNO48040.1"/>
    <property type="molecule type" value="Genomic_DNA"/>
</dbReference>
<organism evidence="1 2">
    <name type="scientific">Alicyclobacillus acidoterrestris (strain ATCC 49025 / DSM 3922 / CIP 106132 / NCIMB 13137 / GD3B)</name>
    <dbReference type="NCBI Taxonomy" id="1356854"/>
    <lineage>
        <taxon>Bacteria</taxon>
        <taxon>Bacillati</taxon>
        <taxon>Bacillota</taxon>
        <taxon>Bacilli</taxon>
        <taxon>Bacillales</taxon>
        <taxon>Alicyclobacillaceae</taxon>
        <taxon>Alicyclobacillus</taxon>
    </lineage>
</organism>
<accession>T0C524</accession>
<evidence type="ECO:0000313" key="2">
    <source>
        <dbReference type="Proteomes" id="UP000829401"/>
    </source>
</evidence>
<accession>A0A9E7CRK0</accession>
<name>T0C524_ALIAG</name>
<reference evidence="2" key="1">
    <citation type="journal article" date="2022" name="G3 (Bethesda)">
        <title>Unveiling the complete genome sequence of Alicyclobacillus acidoterrestris DSM 3922T, a taint-producing strain.</title>
        <authorList>
            <person name="Leonardo I.C."/>
            <person name="Barreto Crespo M.T."/>
            <person name="Gaspar F.B."/>
        </authorList>
    </citation>
    <scope>NUCLEOTIDE SEQUENCE [LARGE SCALE GENOMIC DNA]</scope>
    <source>
        <strain evidence="2">DSM 3922</strain>
    </source>
</reference>
<gene>
    <name evidence="1" type="ORF">K1I37_15310</name>
</gene>
<evidence type="ECO:0000313" key="1">
    <source>
        <dbReference type="EMBL" id="UNO48040.1"/>
    </source>
</evidence>
<dbReference type="Proteomes" id="UP000829401">
    <property type="component" value="Chromosome"/>
</dbReference>
<dbReference type="AlphaFoldDB" id="T0C524"/>
<dbReference type="STRING" id="1356854.N007_05120"/>
<dbReference type="RefSeq" id="WP_021296069.1">
    <property type="nucleotide sequence ID" value="NZ_AURB01000124.1"/>
</dbReference>